<dbReference type="PANTHER" id="PTHR30572">
    <property type="entry name" value="MEMBRANE COMPONENT OF TRANSPORTER-RELATED"/>
    <property type="match status" value="1"/>
</dbReference>
<evidence type="ECO:0000256" key="7">
    <source>
        <dbReference type="SAM" id="Phobius"/>
    </source>
</evidence>
<organism evidence="10 11">
    <name type="scientific">Oleiagrimonas citrea</name>
    <dbReference type="NCBI Taxonomy" id="1665687"/>
    <lineage>
        <taxon>Bacteria</taxon>
        <taxon>Pseudomonadati</taxon>
        <taxon>Pseudomonadota</taxon>
        <taxon>Gammaproteobacteria</taxon>
        <taxon>Lysobacterales</taxon>
        <taxon>Rhodanobacteraceae</taxon>
        <taxon>Oleiagrimonas</taxon>
    </lineage>
</organism>
<evidence type="ECO:0000259" key="9">
    <source>
        <dbReference type="Pfam" id="PF12704"/>
    </source>
</evidence>
<evidence type="ECO:0000313" key="11">
    <source>
        <dbReference type="Proteomes" id="UP000541636"/>
    </source>
</evidence>
<dbReference type="InterPro" id="IPR025857">
    <property type="entry name" value="MacB_PCD"/>
</dbReference>
<feature type="domain" description="MacB-like periplasmic core" evidence="9">
    <location>
        <begin position="54"/>
        <end position="243"/>
    </location>
</feature>
<dbReference type="InterPro" id="IPR050250">
    <property type="entry name" value="Macrolide_Exporter_MacB"/>
</dbReference>
<dbReference type="GO" id="GO:0005886">
    <property type="term" value="C:plasma membrane"/>
    <property type="evidence" value="ECO:0007669"/>
    <property type="project" value="UniProtKB-SubCell"/>
</dbReference>
<dbReference type="InterPro" id="IPR003838">
    <property type="entry name" value="ABC3_permease_C"/>
</dbReference>
<dbReference type="Pfam" id="PF02687">
    <property type="entry name" value="FtsX"/>
    <property type="match status" value="1"/>
</dbReference>
<keyword evidence="4 7" id="KW-1133">Transmembrane helix</keyword>
<dbReference type="Pfam" id="PF12704">
    <property type="entry name" value="MacB_PCD"/>
    <property type="match status" value="1"/>
</dbReference>
<comment type="similarity">
    <text evidence="6">Belongs to the ABC-4 integral membrane protein family.</text>
</comment>
<keyword evidence="5 7" id="KW-0472">Membrane</keyword>
<feature type="transmembrane region" description="Helical" evidence="7">
    <location>
        <begin position="335"/>
        <end position="356"/>
    </location>
</feature>
<dbReference type="AlphaFoldDB" id="A0A846ZQW6"/>
<gene>
    <name evidence="10" type="ORF">HF690_12675</name>
</gene>
<keyword evidence="11" id="KW-1185">Reference proteome</keyword>
<evidence type="ECO:0000256" key="2">
    <source>
        <dbReference type="ARBA" id="ARBA00022475"/>
    </source>
</evidence>
<evidence type="ECO:0000256" key="5">
    <source>
        <dbReference type="ARBA" id="ARBA00023136"/>
    </source>
</evidence>
<evidence type="ECO:0000259" key="8">
    <source>
        <dbReference type="Pfam" id="PF02687"/>
    </source>
</evidence>
<evidence type="ECO:0000313" key="10">
    <source>
        <dbReference type="EMBL" id="NKZ39803.1"/>
    </source>
</evidence>
<comment type="caution">
    <text evidence="10">The sequence shown here is derived from an EMBL/GenBank/DDBJ whole genome shotgun (WGS) entry which is preliminary data.</text>
</comment>
<sequence length="404" mass="44499">MLQIKPILAALKHHRVATFLIATQIALSMAVLCNAVFVMQLRLAHMARRPGIDAANLAVIHYRWIEKHTTQEGGALIATDLSMLRRLPGVTDAYADYTVPAAGQEVELLLLGLRHDQHAPTSLAEDYHADTHTMSTLGLKLVAGRNFRADEIEDIGDMQPYHPPSIIMTRALARKLFPGESPVGKTVQVNNHPSTIIGIIRHLQVPSMNANRIADFSVLVPSRLVSRQGNYLVRARPGQVADVMALARKALLAKDRMRVVSVKRYSDMLAKAYGRDRGVAILMMAICFVLVAATVGGIVGLANFWVGQRRRQIGIRRAVGATRGDILRYFQLENFLIVSLGIMLGILFSLALNAALMHHYELPRMPIWYLPLGTCFLWILGQIAVLPSALRAASVPPVVATRTV</sequence>
<comment type="subcellular location">
    <subcellularLocation>
        <location evidence="1">Cell membrane</location>
        <topology evidence="1">Multi-pass membrane protein</topology>
    </subcellularLocation>
</comment>
<protein>
    <submittedName>
        <fullName evidence="10">FtsX-like permease family protein</fullName>
    </submittedName>
</protein>
<feature type="domain" description="ABC3 transporter permease C-terminal" evidence="8">
    <location>
        <begin position="285"/>
        <end position="397"/>
    </location>
</feature>
<feature type="transmembrane region" description="Helical" evidence="7">
    <location>
        <begin position="368"/>
        <end position="390"/>
    </location>
</feature>
<evidence type="ECO:0000256" key="6">
    <source>
        <dbReference type="ARBA" id="ARBA00038076"/>
    </source>
</evidence>
<keyword evidence="3 7" id="KW-0812">Transmembrane</keyword>
<feature type="transmembrane region" description="Helical" evidence="7">
    <location>
        <begin position="16"/>
        <end position="39"/>
    </location>
</feature>
<keyword evidence="2" id="KW-1003">Cell membrane</keyword>
<reference evidence="10 11" key="1">
    <citation type="journal article" date="2017" name="Int. J. Syst. Evol. Microbiol.">
        <title>Oleiagrimonas citrea sp. nov., a marine bacterium isolated from tidal flat sediment and emended description of the genus Oleiagrimonas Fang et al. 2015 and Oleiagrimonas soli.</title>
        <authorList>
            <person name="Yang S.H."/>
            <person name="Seo H.S."/>
            <person name="Seong C.N."/>
            <person name="Kwon K.K."/>
        </authorList>
    </citation>
    <scope>NUCLEOTIDE SEQUENCE [LARGE SCALE GENOMIC DNA]</scope>
    <source>
        <strain evidence="10 11">MEBiC09124</strain>
    </source>
</reference>
<evidence type="ECO:0000256" key="1">
    <source>
        <dbReference type="ARBA" id="ARBA00004651"/>
    </source>
</evidence>
<evidence type="ECO:0000256" key="3">
    <source>
        <dbReference type="ARBA" id="ARBA00022692"/>
    </source>
</evidence>
<dbReference type="Proteomes" id="UP000541636">
    <property type="component" value="Unassembled WGS sequence"/>
</dbReference>
<accession>A0A846ZQW6</accession>
<name>A0A846ZQW6_9GAMM</name>
<evidence type="ECO:0000256" key="4">
    <source>
        <dbReference type="ARBA" id="ARBA00022989"/>
    </source>
</evidence>
<feature type="transmembrane region" description="Helical" evidence="7">
    <location>
        <begin position="278"/>
        <end position="306"/>
    </location>
</feature>
<dbReference type="PANTHER" id="PTHR30572:SF4">
    <property type="entry name" value="ABC TRANSPORTER PERMEASE YTRF"/>
    <property type="match status" value="1"/>
</dbReference>
<proteinExistence type="inferred from homology"/>
<dbReference type="RefSeq" id="WP_168609706.1">
    <property type="nucleotide sequence ID" value="NZ_JAAZQD010000005.1"/>
</dbReference>
<dbReference type="EMBL" id="JAAZQD010000005">
    <property type="protein sequence ID" value="NKZ39803.1"/>
    <property type="molecule type" value="Genomic_DNA"/>
</dbReference>
<dbReference type="GO" id="GO:0022857">
    <property type="term" value="F:transmembrane transporter activity"/>
    <property type="evidence" value="ECO:0007669"/>
    <property type="project" value="TreeGrafter"/>
</dbReference>